<sequence length="124" mass="13440">MHFTNAVVIAGAAVASAKQTFRVDVGQSGLTYSPNNTIAQVGDDIEFHYYPLNHTVTQSSFAKPCVPLDGGFFSGFVPTSSDAAGKSTFTITVKDTTPIWFYCSQTKPASHCQKVRLLIPRQHV</sequence>
<dbReference type="EMBL" id="JANJQO010000449">
    <property type="protein sequence ID" value="KAJ2977665.1"/>
    <property type="molecule type" value="Genomic_DNA"/>
</dbReference>
<accession>A0ACC1NFB2</accession>
<name>A0ACC1NFB2_9HYPO</name>
<comment type="caution">
    <text evidence="1">The sequence shown here is derived from an EMBL/GenBank/DDBJ whole genome shotgun (WGS) entry which is preliminary data.</text>
</comment>
<protein>
    <submittedName>
        <fullName evidence="1">Uncharacterized protein</fullName>
    </submittedName>
</protein>
<dbReference type="Proteomes" id="UP001143910">
    <property type="component" value="Unassembled WGS sequence"/>
</dbReference>
<evidence type="ECO:0000313" key="2">
    <source>
        <dbReference type="Proteomes" id="UP001143910"/>
    </source>
</evidence>
<reference evidence="1" key="1">
    <citation type="submission" date="2022-08" db="EMBL/GenBank/DDBJ databases">
        <title>Genome Sequence of Lecanicillium fungicola.</title>
        <authorList>
            <person name="Buettner E."/>
        </authorList>
    </citation>
    <scope>NUCLEOTIDE SEQUENCE</scope>
    <source>
        <strain evidence="1">Babe33</strain>
    </source>
</reference>
<proteinExistence type="predicted"/>
<evidence type="ECO:0000313" key="1">
    <source>
        <dbReference type="EMBL" id="KAJ2977665.1"/>
    </source>
</evidence>
<gene>
    <name evidence="1" type="ORF">NQ176_g4242</name>
</gene>
<organism evidence="1 2">
    <name type="scientific">Zarea fungicola</name>
    <dbReference type="NCBI Taxonomy" id="93591"/>
    <lineage>
        <taxon>Eukaryota</taxon>
        <taxon>Fungi</taxon>
        <taxon>Dikarya</taxon>
        <taxon>Ascomycota</taxon>
        <taxon>Pezizomycotina</taxon>
        <taxon>Sordariomycetes</taxon>
        <taxon>Hypocreomycetidae</taxon>
        <taxon>Hypocreales</taxon>
        <taxon>Cordycipitaceae</taxon>
        <taxon>Zarea</taxon>
    </lineage>
</organism>
<keyword evidence="2" id="KW-1185">Reference proteome</keyword>